<dbReference type="CDD" id="cd03443">
    <property type="entry name" value="PaaI_thioesterase"/>
    <property type="match status" value="1"/>
</dbReference>
<dbReference type="EMBL" id="WHUF01000004">
    <property type="protein sequence ID" value="MQA21291.1"/>
    <property type="molecule type" value="Genomic_DNA"/>
</dbReference>
<keyword evidence="3" id="KW-1185">Reference proteome</keyword>
<accession>A0A843SGM2</accession>
<dbReference type="InterPro" id="IPR006683">
    <property type="entry name" value="Thioestr_dom"/>
</dbReference>
<dbReference type="RefSeq" id="WP_152806666.1">
    <property type="nucleotide sequence ID" value="NZ_WHUF01000004.1"/>
</dbReference>
<name>A0A843SGM2_9BURK</name>
<protein>
    <submittedName>
        <fullName evidence="2">PaaI family thioesterase</fullName>
    </submittedName>
</protein>
<comment type="caution">
    <text evidence="2">The sequence shown here is derived from an EMBL/GenBank/DDBJ whole genome shotgun (WGS) entry which is preliminary data.</text>
</comment>
<dbReference type="InterPro" id="IPR029069">
    <property type="entry name" value="HotDog_dom_sf"/>
</dbReference>
<feature type="domain" description="Thioesterase" evidence="1">
    <location>
        <begin position="53"/>
        <end position="129"/>
    </location>
</feature>
<dbReference type="SUPFAM" id="SSF54637">
    <property type="entry name" value="Thioesterase/thiol ester dehydrase-isomerase"/>
    <property type="match status" value="1"/>
</dbReference>
<evidence type="ECO:0000313" key="3">
    <source>
        <dbReference type="Proteomes" id="UP000444318"/>
    </source>
</evidence>
<dbReference type="Gene3D" id="3.10.129.10">
    <property type="entry name" value="Hotdog Thioesterase"/>
    <property type="match status" value="1"/>
</dbReference>
<sequence>MTNATPMLASVEQLNVVLAESAFLAPYGFSVRSCEPGQCTLIVPFSASLERPGGIVSGMTIMGAADVSMWLAIMTQRGTGEHWVTTDMKTAFLRSARQEDVVCVARILKLGKRTVYGTAECSNERGELLAHHVISYARVGD</sequence>
<evidence type="ECO:0000259" key="1">
    <source>
        <dbReference type="Pfam" id="PF03061"/>
    </source>
</evidence>
<gene>
    <name evidence="2" type="ORF">GEV01_17365</name>
</gene>
<dbReference type="Pfam" id="PF03061">
    <property type="entry name" value="4HBT"/>
    <property type="match status" value="1"/>
</dbReference>
<reference evidence="2 3" key="1">
    <citation type="submission" date="2019-10" db="EMBL/GenBank/DDBJ databases">
        <title>Two novel species isolated from a subtropical stream in China.</title>
        <authorList>
            <person name="Lu H."/>
        </authorList>
    </citation>
    <scope>NUCLEOTIDE SEQUENCE [LARGE SCALE GENOMIC DNA]</scope>
    <source>
        <strain evidence="2 3">FT103W</strain>
    </source>
</reference>
<dbReference type="AlphaFoldDB" id="A0A843SGM2"/>
<dbReference type="GO" id="GO:0016790">
    <property type="term" value="F:thiolester hydrolase activity"/>
    <property type="evidence" value="ECO:0007669"/>
    <property type="project" value="UniProtKB-ARBA"/>
</dbReference>
<proteinExistence type="predicted"/>
<organism evidence="2 3">
    <name type="scientific">Rugamonas rivuli</name>
    <dbReference type="NCBI Taxonomy" id="2743358"/>
    <lineage>
        <taxon>Bacteria</taxon>
        <taxon>Pseudomonadati</taxon>
        <taxon>Pseudomonadota</taxon>
        <taxon>Betaproteobacteria</taxon>
        <taxon>Burkholderiales</taxon>
        <taxon>Oxalobacteraceae</taxon>
        <taxon>Telluria group</taxon>
        <taxon>Rugamonas</taxon>
    </lineage>
</organism>
<dbReference type="Proteomes" id="UP000444318">
    <property type="component" value="Unassembled WGS sequence"/>
</dbReference>
<evidence type="ECO:0000313" key="2">
    <source>
        <dbReference type="EMBL" id="MQA21291.1"/>
    </source>
</evidence>